<evidence type="ECO:0000256" key="1">
    <source>
        <dbReference type="ARBA" id="ARBA00004225"/>
    </source>
</evidence>
<dbReference type="PANTHER" id="PTHR28234:SF1">
    <property type="entry name" value="NUCLEAR CONTROL OF ATPASE PROTEIN 2"/>
    <property type="match status" value="1"/>
</dbReference>
<organism evidence="7 8">
    <name type="scientific">Pleodorina starrii</name>
    <dbReference type="NCBI Taxonomy" id="330485"/>
    <lineage>
        <taxon>Eukaryota</taxon>
        <taxon>Viridiplantae</taxon>
        <taxon>Chlorophyta</taxon>
        <taxon>core chlorophytes</taxon>
        <taxon>Chlorophyceae</taxon>
        <taxon>CS clade</taxon>
        <taxon>Chlamydomonadales</taxon>
        <taxon>Volvocaceae</taxon>
        <taxon>Pleodorina</taxon>
    </lineage>
</organism>
<feature type="compositionally biased region" description="Low complexity" evidence="6">
    <location>
        <begin position="183"/>
        <end position="196"/>
    </location>
</feature>
<evidence type="ECO:0000256" key="4">
    <source>
        <dbReference type="ARBA" id="ARBA00023128"/>
    </source>
</evidence>
<evidence type="ECO:0000313" key="7">
    <source>
        <dbReference type="EMBL" id="GLC60041.1"/>
    </source>
</evidence>
<evidence type="ECO:0000256" key="5">
    <source>
        <dbReference type="ARBA" id="ARBA00023136"/>
    </source>
</evidence>
<gene>
    <name evidence="7" type="primary">PLEST005743</name>
    <name evidence="7" type="ORF">PLESTB_001566900</name>
</gene>
<keyword evidence="4" id="KW-0496">Mitochondrion</keyword>
<dbReference type="GO" id="GO:0005741">
    <property type="term" value="C:mitochondrial outer membrane"/>
    <property type="evidence" value="ECO:0007669"/>
    <property type="project" value="TreeGrafter"/>
</dbReference>
<feature type="compositionally biased region" description="Low complexity" evidence="6">
    <location>
        <begin position="152"/>
        <end position="161"/>
    </location>
</feature>
<feature type="compositionally biased region" description="Low complexity" evidence="6">
    <location>
        <begin position="573"/>
        <end position="615"/>
    </location>
</feature>
<feature type="region of interest" description="Disordered" evidence="6">
    <location>
        <begin position="386"/>
        <end position="407"/>
    </location>
</feature>
<comment type="caution">
    <text evidence="7">The sequence shown here is derived from an EMBL/GenBank/DDBJ whole genome shotgun (WGS) entry which is preliminary data.</text>
</comment>
<dbReference type="EMBL" id="BRXU01000031">
    <property type="protein sequence ID" value="GLC60041.1"/>
    <property type="molecule type" value="Genomic_DNA"/>
</dbReference>
<reference evidence="7 8" key="1">
    <citation type="journal article" date="2023" name="Commun. Biol.">
        <title>Reorganization of the ancestral sex-determining regions during the evolution of trioecy in Pleodorina starrii.</title>
        <authorList>
            <person name="Takahashi K."/>
            <person name="Suzuki S."/>
            <person name="Kawai-Toyooka H."/>
            <person name="Yamamoto K."/>
            <person name="Hamaji T."/>
            <person name="Ootsuki R."/>
            <person name="Yamaguchi H."/>
            <person name="Kawachi M."/>
            <person name="Higashiyama T."/>
            <person name="Nozaki H."/>
        </authorList>
    </citation>
    <scope>NUCLEOTIDE SEQUENCE [LARGE SCALE GENOMIC DNA]</scope>
    <source>
        <strain evidence="7 8">NIES-4479</strain>
    </source>
</reference>
<evidence type="ECO:0000313" key="8">
    <source>
        <dbReference type="Proteomes" id="UP001165080"/>
    </source>
</evidence>
<keyword evidence="2" id="KW-0812">Transmembrane</keyword>
<sequence length="862" mass="90156">MDLDFRGLMVIGRAEWRKLHLNPGFILRPALWFTPNTLPVVGIDAVVAQDILFALRAVDHQGRGVADDWLRALQCAQLAHDRLLRDLHDVDRNLTFWQRQVSAGGVWSHGAFMLLSRGPMSFAEDVGGAARTGLQVATRGLAPLLALIKSSEQQQQGQQQQGRREQGREERPLAALGGPNSGPPSTSSPSLPWGTSHSSATATDMMQQRVLLLRGLRQRLAQALAELAHAAGGLRVGDLLAAVEPGGLLPSTAAPSAAAGAGGELASPPVGFAAAAAAVAEGRLPSSSSSGAAKQHRERESGAVQAVEDAVRTAVHGMRAALEGLMSYAGAGTDAAAPRDPHKQKQQPASKTTERPLSLELRDLLDLLRLQQPAGQAFGALVPEPQAAAASPPQQQQSGQGAAAAAAAAGAPEASGATAGDGGSGGGPMGLHLTSGGCSAAAALGAARRAAALAGPLVPLPATARMPSRFQRHWLRYCAIGGLVLYGGAYLVRHSRLAGSDDLDRWMVTAVSAVRSALRTHVAEPLAAVRDELFRTFRDRPAIVSAADFSLSRESLLRMLEAFAEDRTRKEAAGSGTTRGSSSGAAATASTAGANSGSSSGSSGMGEGAAVAPSAGGSGGGSGAGEDAALAAGMDVLMRSYEVELRKPLRNLLLGDLARALLIQIQHVKVDGEAAMLRLDQILRANELSISLLAALPALAISMGVAAGAARLLIPRAPDPKRAAVPSRLAMAHLEVALTQLAAAEERQQQQQEEERRRKQQQQQQQQQQEAQEASADAGGAAAATASAASAAVEELRGLVEYRLYMVYSEVTALYATADRTSRFSEWRQLYDDLLRLAAPAAPRERLTTHQRMMRTYTVFQR</sequence>
<dbReference type="Proteomes" id="UP001165080">
    <property type="component" value="Unassembled WGS sequence"/>
</dbReference>
<dbReference type="Pfam" id="PF08637">
    <property type="entry name" value="NCA2"/>
    <property type="match status" value="2"/>
</dbReference>
<name>A0A9W6BWW1_9CHLO</name>
<feature type="region of interest" description="Disordered" evidence="6">
    <location>
        <begin position="745"/>
        <end position="779"/>
    </location>
</feature>
<feature type="region of interest" description="Disordered" evidence="6">
    <location>
        <begin position="332"/>
        <end position="357"/>
    </location>
</feature>
<feature type="region of interest" description="Disordered" evidence="6">
    <location>
        <begin position="568"/>
        <end position="624"/>
    </location>
</feature>
<feature type="compositionally biased region" description="Basic and acidic residues" evidence="6">
    <location>
        <begin position="745"/>
        <end position="757"/>
    </location>
</feature>
<keyword evidence="5" id="KW-0472">Membrane</keyword>
<dbReference type="PANTHER" id="PTHR28234">
    <property type="entry name" value="NUCLEAR CONTROL OF ATPASE PROTEIN 2"/>
    <property type="match status" value="1"/>
</dbReference>
<evidence type="ECO:0000256" key="2">
    <source>
        <dbReference type="ARBA" id="ARBA00022692"/>
    </source>
</evidence>
<feature type="compositionally biased region" description="Basic and acidic residues" evidence="6">
    <location>
        <begin position="162"/>
        <end position="172"/>
    </location>
</feature>
<feature type="region of interest" description="Disordered" evidence="6">
    <location>
        <begin position="150"/>
        <end position="198"/>
    </location>
</feature>
<dbReference type="AlphaFoldDB" id="A0A9W6BWW1"/>
<comment type="subcellular location">
    <subcellularLocation>
        <location evidence="1">Mitochondrion membrane</location>
        <topology evidence="1">Multi-pass membrane protein</topology>
    </subcellularLocation>
</comment>
<evidence type="ECO:0000256" key="3">
    <source>
        <dbReference type="ARBA" id="ARBA00022989"/>
    </source>
</evidence>
<evidence type="ECO:0000256" key="6">
    <source>
        <dbReference type="SAM" id="MobiDB-lite"/>
    </source>
</evidence>
<accession>A0A9W6BWW1</accession>
<keyword evidence="3" id="KW-1133">Transmembrane helix</keyword>
<protein>
    <submittedName>
        <fullName evidence="7">Uncharacterized protein</fullName>
    </submittedName>
</protein>
<keyword evidence="8" id="KW-1185">Reference proteome</keyword>
<dbReference type="InterPro" id="IPR013946">
    <property type="entry name" value="NCA2-like"/>
</dbReference>
<feature type="compositionally biased region" description="Low complexity" evidence="6">
    <location>
        <begin position="761"/>
        <end position="779"/>
    </location>
</feature>
<feature type="region of interest" description="Disordered" evidence="6">
    <location>
        <begin position="285"/>
        <end position="306"/>
    </location>
</feature>
<proteinExistence type="predicted"/>